<reference evidence="7" key="1">
    <citation type="journal article" date="2019" name="Sci. Rep.">
        <title>Draft genome of Tanacetum cinerariifolium, the natural source of mosquito coil.</title>
        <authorList>
            <person name="Yamashiro T."/>
            <person name="Shiraishi A."/>
            <person name="Satake H."/>
            <person name="Nakayama K."/>
        </authorList>
    </citation>
    <scope>NUCLEOTIDE SEQUENCE</scope>
</reference>
<proteinExistence type="predicted"/>
<evidence type="ECO:0000313" key="7">
    <source>
        <dbReference type="EMBL" id="GEU56945.1"/>
    </source>
</evidence>
<dbReference type="EMBL" id="BKCJ010003749">
    <property type="protein sequence ID" value="GEU56945.1"/>
    <property type="molecule type" value="Genomic_DNA"/>
</dbReference>
<evidence type="ECO:0000256" key="6">
    <source>
        <dbReference type="SAM" id="MobiDB-lite"/>
    </source>
</evidence>
<evidence type="ECO:0000256" key="3">
    <source>
        <dbReference type="ARBA" id="ARBA00022771"/>
    </source>
</evidence>
<keyword evidence="5" id="KW-0539">Nucleus</keyword>
<keyword evidence="3" id="KW-0863">Zinc-finger</keyword>
<dbReference type="PANTHER" id="PTHR46481">
    <property type="entry name" value="ZINC FINGER BED DOMAIN-CONTAINING PROTEIN 4"/>
    <property type="match status" value="1"/>
</dbReference>
<dbReference type="SMART" id="SM00614">
    <property type="entry name" value="ZnF_BED"/>
    <property type="match status" value="1"/>
</dbReference>
<evidence type="ECO:0000256" key="5">
    <source>
        <dbReference type="ARBA" id="ARBA00023242"/>
    </source>
</evidence>
<dbReference type="SUPFAM" id="SSF53098">
    <property type="entry name" value="Ribonuclease H-like"/>
    <property type="match status" value="1"/>
</dbReference>
<protein>
    <recommendedName>
        <fullName evidence="8">Zinc finger BED domain-containing protein RICESLEEPER 2-like</fullName>
    </recommendedName>
</protein>
<gene>
    <name evidence="7" type="ORF">Tci_028923</name>
</gene>
<feature type="region of interest" description="Disordered" evidence="6">
    <location>
        <begin position="38"/>
        <end position="57"/>
    </location>
</feature>
<dbReference type="PANTHER" id="PTHR46481:SF10">
    <property type="entry name" value="ZINC FINGER BED DOMAIN-CONTAINING PROTEIN 39"/>
    <property type="match status" value="1"/>
</dbReference>
<organism evidence="7">
    <name type="scientific">Tanacetum cinerariifolium</name>
    <name type="common">Dalmatian daisy</name>
    <name type="synonym">Chrysanthemum cinerariifolium</name>
    <dbReference type="NCBI Taxonomy" id="118510"/>
    <lineage>
        <taxon>Eukaryota</taxon>
        <taxon>Viridiplantae</taxon>
        <taxon>Streptophyta</taxon>
        <taxon>Embryophyta</taxon>
        <taxon>Tracheophyta</taxon>
        <taxon>Spermatophyta</taxon>
        <taxon>Magnoliopsida</taxon>
        <taxon>eudicotyledons</taxon>
        <taxon>Gunneridae</taxon>
        <taxon>Pentapetalae</taxon>
        <taxon>asterids</taxon>
        <taxon>campanulids</taxon>
        <taxon>Asterales</taxon>
        <taxon>Asteraceae</taxon>
        <taxon>Asteroideae</taxon>
        <taxon>Anthemideae</taxon>
        <taxon>Anthemidinae</taxon>
        <taxon>Tanacetum</taxon>
    </lineage>
</organism>
<comment type="caution">
    <text evidence="7">The sequence shown here is derived from an EMBL/GenBank/DDBJ whole genome shotgun (WGS) entry which is preliminary data.</text>
</comment>
<evidence type="ECO:0008006" key="8">
    <source>
        <dbReference type="Google" id="ProtNLM"/>
    </source>
</evidence>
<name>A0A6L2L9J4_TANCI</name>
<feature type="compositionally biased region" description="Polar residues" evidence="6">
    <location>
        <begin position="38"/>
        <end position="51"/>
    </location>
</feature>
<evidence type="ECO:0000256" key="4">
    <source>
        <dbReference type="ARBA" id="ARBA00022833"/>
    </source>
</evidence>
<sequence length="376" mass="42837">MHHELQGLLELLAAQLEPRQEQKELAAPEMSNAYFVSSYASGPRSDQVTRMKSTKKERAKIDKRSDQWKKFAMGWKGPEMSRCESSEGTTIMEKAPGIINVETSNSEEGIAAATATQQKNVASTEEHTPFRKRKRKKTAGVWAHFDEIKLSNGTETNECKHHGEKIKKCKDGSTTPLHRHIKICPNLKVFEKGQLNLNAFPGKSGSSLVVQNWKFDNARMRELISHMIMVHELPFDFVKYDLFNLLMKEANPAFNKISRASTRQDCISSYEIGRKGIQKLLNSVNRESITTDMWTSNQNIHYMVVTCHFVNYDFKLNKCILSFVDVPPPYSGIGIYDCLFKCLKEWNIETKVASLTIDNAKTNDVVAKKLREKLNL</sequence>
<keyword evidence="2" id="KW-0479">Metal-binding</keyword>
<dbReference type="GO" id="GO:0005634">
    <property type="term" value="C:nucleus"/>
    <property type="evidence" value="ECO:0007669"/>
    <property type="project" value="UniProtKB-SubCell"/>
</dbReference>
<comment type="subcellular location">
    <subcellularLocation>
        <location evidence="1">Nucleus</location>
    </subcellularLocation>
</comment>
<dbReference type="AlphaFoldDB" id="A0A6L2L9J4"/>
<accession>A0A6L2L9J4</accession>
<dbReference type="GO" id="GO:0008270">
    <property type="term" value="F:zinc ion binding"/>
    <property type="evidence" value="ECO:0007669"/>
    <property type="project" value="UniProtKB-KW"/>
</dbReference>
<dbReference type="InterPro" id="IPR012337">
    <property type="entry name" value="RNaseH-like_sf"/>
</dbReference>
<evidence type="ECO:0000256" key="1">
    <source>
        <dbReference type="ARBA" id="ARBA00004123"/>
    </source>
</evidence>
<evidence type="ECO:0000256" key="2">
    <source>
        <dbReference type="ARBA" id="ARBA00022723"/>
    </source>
</evidence>
<dbReference type="InterPro" id="IPR052035">
    <property type="entry name" value="ZnF_BED_domain_contain"/>
</dbReference>
<keyword evidence="4" id="KW-0862">Zinc</keyword>